<reference evidence="1 2" key="1">
    <citation type="submission" date="2020-01" db="EMBL/GenBank/DDBJ databases">
        <title>Draft genome sequence of Cand. Neptunochlamydia vexilliferae K9.</title>
        <authorList>
            <person name="Schulz F."/>
            <person name="Koestlbacher S."/>
            <person name="Wascher F."/>
            <person name="Pizzetti I."/>
            <person name="Horn M."/>
        </authorList>
    </citation>
    <scope>NUCLEOTIDE SEQUENCE [LARGE SCALE GENOMIC DNA]</scope>
    <source>
        <strain evidence="1 2">K9</strain>
    </source>
</reference>
<organism evidence="1 2">
    <name type="scientific">Candidatus Neptunichlamydia vexilliferae</name>
    <dbReference type="NCBI Taxonomy" id="1651774"/>
    <lineage>
        <taxon>Bacteria</taxon>
        <taxon>Pseudomonadati</taxon>
        <taxon>Chlamydiota</taxon>
        <taxon>Chlamydiia</taxon>
        <taxon>Parachlamydiales</taxon>
        <taxon>Simkaniaceae</taxon>
        <taxon>Candidatus Neptunichlamydia</taxon>
    </lineage>
</organism>
<gene>
    <name evidence="1" type="ORF">NEPTK9_001768</name>
</gene>
<evidence type="ECO:0000313" key="1">
    <source>
        <dbReference type="EMBL" id="MBF5060235.1"/>
    </source>
</evidence>
<dbReference type="Proteomes" id="UP001194714">
    <property type="component" value="Unassembled WGS sequence"/>
</dbReference>
<keyword evidence="2" id="KW-1185">Reference proteome</keyword>
<dbReference type="EMBL" id="JAAEJV010000100">
    <property type="protein sequence ID" value="MBF5060235.1"/>
    <property type="molecule type" value="Genomic_DNA"/>
</dbReference>
<proteinExistence type="predicted"/>
<name>A0ABS0B3R0_9BACT</name>
<evidence type="ECO:0000313" key="2">
    <source>
        <dbReference type="Proteomes" id="UP001194714"/>
    </source>
</evidence>
<accession>A0ABS0B3R0</accession>
<protein>
    <submittedName>
        <fullName evidence="1">Uncharacterized protein</fullName>
    </submittedName>
</protein>
<sequence>MHLDTEAYSLHIDYNTTSKEEISCQVYQPQAASFVCIEPLSARVPREPVLTESILEIKLQITPG</sequence>
<comment type="caution">
    <text evidence="1">The sequence shown here is derived from an EMBL/GenBank/DDBJ whole genome shotgun (WGS) entry which is preliminary data.</text>
</comment>